<dbReference type="NCBIfam" id="TIGR01409">
    <property type="entry name" value="TAT_signal_seq"/>
    <property type="match status" value="1"/>
</dbReference>
<evidence type="ECO:0000313" key="1">
    <source>
        <dbReference type="EMBL" id="TCS61995.1"/>
    </source>
</evidence>
<dbReference type="InterPro" id="IPR006311">
    <property type="entry name" value="TAT_signal"/>
</dbReference>
<dbReference type="EMBL" id="SLZU01000010">
    <property type="protein sequence ID" value="TCS61995.1"/>
    <property type="molecule type" value="Genomic_DNA"/>
</dbReference>
<sequence length="411" mass="43731">MTQSPLSRRAFLSRSAALGCSAAASPLLTPMSFASAPGDNRLVVIILRGGMDGIGVVRPYGDPAYRALRGNHPMVSETGPVDLDGYFAIHPALRPLMPLWDAGQLGFVHAVSTPYRDKRSHFDGQDLLEAGTPDLGHAKARDGWLNRLMTTMPGITVRTAFAIGRDNMAILSGSAPVSNWSPDSDLLLTPQAMLLAEMVMAEDPRFAAALTEAFGLAGSDGDPVSSMANEGDMLADMQQDMLAAARGGTEKKIAEFAAQQLRGETRIASFSLNGWDTHNSQARGLHTALTRLSEVILELRSGLGPVWEKTAIVAMTEFGRTVKINGSQGTDHGTAGAMVLAGGAIRGGRVVADWPGLDESALYQRRDLMPTRDVRAHAAWLMRELLGSSVSDLEATVFPGLEMGSNPGLIL</sequence>
<dbReference type="RefSeq" id="WP_132246192.1">
    <property type="nucleotide sequence ID" value="NZ_SLZU01000010.1"/>
</dbReference>
<comment type="caution">
    <text evidence="1">The sequence shown here is derived from an EMBL/GenBank/DDBJ whole genome shotgun (WGS) entry which is preliminary data.</text>
</comment>
<name>A0A4R3J9B1_9RHOB</name>
<keyword evidence="2" id="KW-1185">Reference proteome</keyword>
<dbReference type="InterPro" id="IPR010869">
    <property type="entry name" value="DUF1501"/>
</dbReference>
<dbReference type="Pfam" id="PF07394">
    <property type="entry name" value="DUF1501"/>
    <property type="match status" value="1"/>
</dbReference>
<dbReference type="PANTHER" id="PTHR43737">
    <property type="entry name" value="BLL7424 PROTEIN"/>
    <property type="match status" value="1"/>
</dbReference>
<reference evidence="1 2" key="1">
    <citation type="submission" date="2019-03" db="EMBL/GenBank/DDBJ databases">
        <title>Genomic Encyclopedia of Type Strains, Phase IV (KMG-IV): sequencing the most valuable type-strain genomes for metagenomic binning, comparative biology and taxonomic classification.</title>
        <authorList>
            <person name="Goeker M."/>
        </authorList>
    </citation>
    <scope>NUCLEOTIDE SEQUENCE [LARGE SCALE GENOMIC DNA]</scope>
    <source>
        <strain evidence="1 2">DSM 104836</strain>
    </source>
</reference>
<proteinExistence type="predicted"/>
<protein>
    <submittedName>
        <fullName evidence="1">Secreted protein</fullName>
    </submittedName>
</protein>
<organism evidence="1 2">
    <name type="scientific">Primorskyibacter sedentarius</name>
    <dbReference type="NCBI Taxonomy" id="745311"/>
    <lineage>
        <taxon>Bacteria</taxon>
        <taxon>Pseudomonadati</taxon>
        <taxon>Pseudomonadota</taxon>
        <taxon>Alphaproteobacteria</taxon>
        <taxon>Rhodobacterales</taxon>
        <taxon>Roseobacteraceae</taxon>
        <taxon>Primorskyibacter</taxon>
    </lineage>
</organism>
<evidence type="ECO:0000313" key="2">
    <source>
        <dbReference type="Proteomes" id="UP000295696"/>
    </source>
</evidence>
<accession>A0A4R3J9B1</accession>
<dbReference type="AlphaFoldDB" id="A0A4R3J9B1"/>
<gene>
    <name evidence="1" type="ORF">EDD52_110170</name>
</gene>
<dbReference type="InterPro" id="IPR019546">
    <property type="entry name" value="TAT_signal_bac_arc"/>
</dbReference>
<dbReference type="PANTHER" id="PTHR43737:SF1">
    <property type="entry name" value="DUF1501 DOMAIN-CONTAINING PROTEIN"/>
    <property type="match status" value="1"/>
</dbReference>
<dbReference type="Proteomes" id="UP000295696">
    <property type="component" value="Unassembled WGS sequence"/>
</dbReference>
<dbReference type="OrthoDB" id="9779968at2"/>
<dbReference type="PROSITE" id="PS51318">
    <property type="entry name" value="TAT"/>
    <property type="match status" value="1"/>
</dbReference>